<protein>
    <submittedName>
        <fullName evidence="2">DUF397 domain-containing protein</fullName>
    </submittedName>
</protein>
<proteinExistence type="predicted"/>
<dbReference type="EMBL" id="JBHSPT010000023">
    <property type="protein sequence ID" value="MFC6055902.1"/>
    <property type="molecule type" value="Genomic_DNA"/>
</dbReference>
<sequence length="43" mass="4445">MRGGVSPQSPGAVLVRDSKCPAETRPAFGPEAWAGFVEMAAGR</sequence>
<keyword evidence="3" id="KW-1185">Reference proteome</keyword>
<comment type="caution">
    <text evidence="2">The sequence shown here is derived from an EMBL/GenBank/DDBJ whole genome shotgun (WGS) entry which is preliminary data.</text>
</comment>
<dbReference type="Pfam" id="PF04149">
    <property type="entry name" value="DUF397"/>
    <property type="match status" value="1"/>
</dbReference>
<accession>A0ABW1LYH7</accession>
<reference evidence="3" key="1">
    <citation type="journal article" date="2019" name="Int. J. Syst. Evol. Microbiol.">
        <title>The Global Catalogue of Microorganisms (GCM) 10K type strain sequencing project: providing services to taxonomists for standard genome sequencing and annotation.</title>
        <authorList>
            <consortium name="The Broad Institute Genomics Platform"/>
            <consortium name="The Broad Institute Genome Sequencing Center for Infectious Disease"/>
            <person name="Wu L."/>
            <person name="Ma J."/>
        </authorList>
    </citation>
    <scope>NUCLEOTIDE SEQUENCE [LARGE SCALE GENOMIC DNA]</scope>
    <source>
        <strain evidence="3">JCM 12763</strain>
    </source>
</reference>
<feature type="domain" description="DUF397" evidence="1">
    <location>
        <begin position="10"/>
        <end position="39"/>
    </location>
</feature>
<name>A0ABW1LYH7_9ACTN</name>
<gene>
    <name evidence="2" type="ORF">ACFP50_10650</name>
</gene>
<dbReference type="RefSeq" id="WP_386395614.1">
    <property type="nucleotide sequence ID" value="NZ_JBHSPT010000023.1"/>
</dbReference>
<evidence type="ECO:0000313" key="2">
    <source>
        <dbReference type="EMBL" id="MFC6055902.1"/>
    </source>
</evidence>
<organism evidence="2 3">
    <name type="scientific">Streptomyces pratens</name>
    <dbReference type="NCBI Taxonomy" id="887456"/>
    <lineage>
        <taxon>Bacteria</taxon>
        <taxon>Bacillati</taxon>
        <taxon>Actinomycetota</taxon>
        <taxon>Actinomycetes</taxon>
        <taxon>Kitasatosporales</taxon>
        <taxon>Streptomycetaceae</taxon>
        <taxon>Streptomyces</taxon>
    </lineage>
</organism>
<evidence type="ECO:0000259" key="1">
    <source>
        <dbReference type="Pfam" id="PF04149"/>
    </source>
</evidence>
<dbReference type="Proteomes" id="UP001596242">
    <property type="component" value="Unassembled WGS sequence"/>
</dbReference>
<dbReference type="InterPro" id="IPR007278">
    <property type="entry name" value="DUF397"/>
</dbReference>
<evidence type="ECO:0000313" key="3">
    <source>
        <dbReference type="Proteomes" id="UP001596242"/>
    </source>
</evidence>